<dbReference type="Gramene" id="BGIOSGA036267-TA">
    <property type="protein sequence ID" value="BGIOSGA036267-PA"/>
    <property type="gene ID" value="BGIOSGA036267"/>
</dbReference>
<dbReference type="HOGENOM" id="CLU_1672178_0_0_1"/>
<evidence type="ECO:0000313" key="2">
    <source>
        <dbReference type="Proteomes" id="UP000007015"/>
    </source>
</evidence>
<dbReference type="Proteomes" id="UP000007015">
    <property type="component" value="Chromosome 12"/>
</dbReference>
<proteinExistence type="predicted"/>
<reference evidence="1 2" key="1">
    <citation type="journal article" date="2005" name="PLoS Biol.">
        <title>The genomes of Oryza sativa: a history of duplications.</title>
        <authorList>
            <person name="Yu J."/>
            <person name="Wang J."/>
            <person name="Lin W."/>
            <person name="Li S."/>
            <person name="Li H."/>
            <person name="Zhou J."/>
            <person name="Ni P."/>
            <person name="Dong W."/>
            <person name="Hu S."/>
            <person name="Zeng C."/>
            <person name="Zhang J."/>
            <person name="Zhang Y."/>
            <person name="Li R."/>
            <person name="Xu Z."/>
            <person name="Li S."/>
            <person name="Li X."/>
            <person name="Zheng H."/>
            <person name="Cong L."/>
            <person name="Lin L."/>
            <person name="Yin J."/>
            <person name="Geng J."/>
            <person name="Li G."/>
            <person name="Shi J."/>
            <person name="Liu J."/>
            <person name="Lv H."/>
            <person name="Li J."/>
            <person name="Wang J."/>
            <person name="Deng Y."/>
            <person name="Ran L."/>
            <person name="Shi X."/>
            <person name="Wang X."/>
            <person name="Wu Q."/>
            <person name="Li C."/>
            <person name="Ren X."/>
            <person name="Wang J."/>
            <person name="Wang X."/>
            <person name="Li D."/>
            <person name="Liu D."/>
            <person name="Zhang X."/>
            <person name="Ji Z."/>
            <person name="Zhao W."/>
            <person name="Sun Y."/>
            <person name="Zhang Z."/>
            <person name="Bao J."/>
            <person name="Han Y."/>
            <person name="Dong L."/>
            <person name="Ji J."/>
            <person name="Chen P."/>
            <person name="Wu S."/>
            <person name="Liu J."/>
            <person name="Xiao Y."/>
            <person name="Bu D."/>
            <person name="Tan J."/>
            <person name="Yang L."/>
            <person name="Ye C."/>
            <person name="Zhang J."/>
            <person name="Xu J."/>
            <person name="Zhou Y."/>
            <person name="Yu Y."/>
            <person name="Zhang B."/>
            <person name="Zhuang S."/>
            <person name="Wei H."/>
            <person name="Liu B."/>
            <person name="Lei M."/>
            <person name="Yu H."/>
            <person name="Li Y."/>
            <person name="Xu H."/>
            <person name="Wei S."/>
            <person name="He X."/>
            <person name="Fang L."/>
            <person name="Zhang Z."/>
            <person name="Zhang Y."/>
            <person name="Huang X."/>
            <person name="Su Z."/>
            <person name="Tong W."/>
            <person name="Li J."/>
            <person name="Tong Z."/>
            <person name="Li S."/>
            <person name="Ye J."/>
            <person name="Wang L."/>
            <person name="Fang L."/>
            <person name="Lei T."/>
            <person name="Chen C."/>
            <person name="Chen H."/>
            <person name="Xu Z."/>
            <person name="Li H."/>
            <person name="Huang H."/>
            <person name="Zhang F."/>
            <person name="Xu H."/>
            <person name="Li N."/>
            <person name="Zhao C."/>
            <person name="Li S."/>
            <person name="Dong L."/>
            <person name="Huang Y."/>
            <person name="Li L."/>
            <person name="Xi Y."/>
            <person name="Qi Q."/>
            <person name="Li W."/>
            <person name="Zhang B."/>
            <person name="Hu W."/>
            <person name="Zhang Y."/>
            <person name="Tian X."/>
            <person name="Jiao Y."/>
            <person name="Liang X."/>
            <person name="Jin J."/>
            <person name="Gao L."/>
            <person name="Zheng W."/>
            <person name="Hao B."/>
            <person name="Liu S."/>
            <person name="Wang W."/>
            <person name="Yuan L."/>
            <person name="Cao M."/>
            <person name="McDermott J."/>
            <person name="Samudrala R."/>
            <person name="Wang J."/>
            <person name="Wong G.K."/>
            <person name="Yang H."/>
        </authorList>
    </citation>
    <scope>NUCLEOTIDE SEQUENCE [LARGE SCALE GENOMIC DNA]</scope>
    <source>
        <strain evidence="2">cv. 93-11</strain>
    </source>
</reference>
<sequence length="158" mass="17057">MVRRHLTTLTQPLTRMNGDQRRASQVNGDDSALTRLGKEEVPMTASAGIVGTARLEMTRSRSTWVHSDVSFRYLKLPGSAGQSHGSYGAEGGEVALTDDTGARHCSVGVAAVVEERERACGKAAGARDELGQRMKNREEAKGMLFISEGGSDWWGFDS</sequence>
<organism evidence="1 2">
    <name type="scientific">Oryza sativa subsp. indica</name>
    <name type="common">Rice</name>
    <dbReference type="NCBI Taxonomy" id="39946"/>
    <lineage>
        <taxon>Eukaryota</taxon>
        <taxon>Viridiplantae</taxon>
        <taxon>Streptophyta</taxon>
        <taxon>Embryophyta</taxon>
        <taxon>Tracheophyta</taxon>
        <taxon>Spermatophyta</taxon>
        <taxon>Magnoliopsida</taxon>
        <taxon>Liliopsida</taxon>
        <taxon>Poales</taxon>
        <taxon>Poaceae</taxon>
        <taxon>BOP clade</taxon>
        <taxon>Oryzoideae</taxon>
        <taxon>Oryzeae</taxon>
        <taxon>Oryzinae</taxon>
        <taxon>Oryza</taxon>
        <taxon>Oryza sativa</taxon>
    </lineage>
</organism>
<name>B8BPF0_ORYSI</name>
<evidence type="ECO:0000313" key="1">
    <source>
        <dbReference type="EMBL" id="EEC69198.1"/>
    </source>
</evidence>
<dbReference type="AlphaFoldDB" id="B8BPF0"/>
<gene>
    <name evidence="1" type="ORF">OsI_38189</name>
</gene>
<dbReference type="EMBL" id="CM000137">
    <property type="protein sequence ID" value="EEC69198.1"/>
    <property type="molecule type" value="Genomic_DNA"/>
</dbReference>
<protein>
    <submittedName>
        <fullName evidence="1">Uncharacterized protein</fullName>
    </submittedName>
</protein>
<accession>B8BPF0</accession>
<keyword evidence="2" id="KW-1185">Reference proteome</keyword>